<dbReference type="Gene3D" id="1.10.1200.10">
    <property type="entry name" value="ACP-like"/>
    <property type="match status" value="1"/>
</dbReference>
<dbReference type="Pfam" id="PF23562">
    <property type="entry name" value="AMP-binding_C_3"/>
    <property type="match status" value="1"/>
</dbReference>
<evidence type="ECO:0008006" key="7">
    <source>
        <dbReference type="Google" id="ProtNLM"/>
    </source>
</evidence>
<dbReference type="Pfam" id="PF00501">
    <property type="entry name" value="AMP-binding"/>
    <property type="match status" value="1"/>
</dbReference>
<dbReference type="InterPro" id="IPR051414">
    <property type="entry name" value="Adenylate-forming_Reductase"/>
</dbReference>
<dbReference type="PANTHER" id="PTHR43439:SF2">
    <property type="entry name" value="ENZYME, PUTATIVE (JCVI)-RELATED"/>
    <property type="match status" value="1"/>
</dbReference>
<evidence type="ECO:0000256" key="2">
    <source>
        <dbReference type="ARBA" id="ARBA00022553"/>
    </source>
</evidence>
<dbReference type="InterPro" id="IPR036736">
    <property type="entry name" value="ACP-like_sf"/>
</dbReference>
<dbReference type="PANTHER" id="PTHR43439">
    <property type="entry name" value="PHENYLACETATE-COENZYME A LIGASE"/>
    <property type="match status" value="1"/>
</dbReference>
<keyword evidence="2" id="KW-0597">Phosphoprotein</keyword>
<dbReference type="SUPFAM" id="SSF56801">
    <property type="entry name" value="Acetyl-CoA synthetase-like"/>
    <property type="match status" value="1"/>
</dbReference>
<evidence type="ECO:0000259" key="3">
    <source>
        <dbReference type="Pfam" id="PF00501"/>
    </source>
</evidence>
<evidence type="ECO:0000256" key="1">
    <source>
        <dbReference type="ARBA" id="ARBA00022450"/>
    </source>
</evidence>
<name>A0A4S4LQG1_9AGAM</name>
<dbReference type="SUPFAM" id="SSF51735">
    <property type="entry name" value="NAD(P)-binding Rossmann-fold domains"/>
    <property type="match status" value="1"/>
</dbReference>
<reference evidence="5 6" key="1">
    <citation type="submission" date="2019-02" db="EMBL/GenBank/DDBJ databases">
        <title>Genome sequencing of the rare red list fungi Bondarzewia mesenterica.</title>
        <authorList>
            <person name="Buettner E."/>
            <person name="Kellner H."/>
        </authorList>
    </citation>
    <scope>NUCLEOTIDE SEQUENCE [LARGE SCALE GENOMIC DNA]</scope>
    <source>
        <strain evidence="5 6">DSM 108281</strain>
    </source>
</reference>
<keyword evidence="6" id="KW-1185">Reference proteome</keyword>
<dbReference type="EMBL" id="SGPL01000268">
    <property type="protein sequence ID" value="THH14562.1"/>
    <property type="molecule type" value="Genomic_DNA"/>
</dbReference>
<dbReference type="InterPro" id="IPR036291">
    <property type="entry name" value="NAD(P)-bd_dom_sf"/>
</dbReference>
<evidence type="ECO:0000259" key="4">
    <source>
        <dbReference type="Pfam" id="PF07993"/>
    </source>
</evidence>
<dbReference type="InterPro" id="IPR013120">
    <property type="entry name" value="FAR_NAD-bd"/>
</dbReference>
<dbReference type="InterPro" id="IPR042099">
    <property type="entry name" value="ANL_N_sf"/>
</dbReference>
<dbReference type="AlphaFoldDB" id="A0A4S4LQG1"/>
<dbReference type="Proteomes" id="UP000310158">
    <property type="component" value="Unassembled WGS sequence"/>
</dbReference>
<organism evidence="5 6">
    <name type="scientific">Bondarzewia mesenterica</name>
    <dbReference type="NCBI Taxonomy" id="1095465"/>
    <lineage>
        <taxon>Eukaryota</taxon>
        <taxon>Fungi</taxon>
        <taxon>Dikarya</taxon>
        <taxon>Basidiomycota</taxon>
        <taxon>Agaricomycotina</taxon>
        <taxon>Agaricomycetes</taxon>
        <taxon>Russulales</taxon>
        <taxon>Bondarzewiaceae</taxon>
        <taxon>Bondarzewia</taxon>
    </lineage>
</organism>
<evidence type="ECO:0000313" key="6">
    <source>
        <dbReference type="Proteomes" id="UP000310158"/>
    </source>
</evidence>
<gene>
    <name evidence="5" type="ORF">EW146_g5781</name>
</gene>
<dbReference type="Pfam" id="PF07993">
    <property type="entry name" value="NAD_binding_4"/>
    <property type="match status" value="1"/>
</dbReference>
<dbReference type="Gene3D" id="3.40.50.720">
    <property type="entry name" value="NAD(P)-binding Rossmann-like Domain"/>
    <property type="match status" value="1"/>
</dbReference>
<sequence>MTSVLTRVARPLPTVPRTQALNSSTFSVPPLDGSLTIPEIYEWQAKHSPNHPVFSYVDTDHSIKNLSWGEVVPAMHRAAGIMRKELHDKTAGQSVHKFVVAILAASDSITYCTLVAGLQVAGYIAFPISHRNSPAAVAHLLNKMAVSHVIVSPEYTPLVDEALKLLKQDYASASTPTSSRPPVFEDLYAPGPDSKFDAVTYQKPDWETPAMIIHSSGSTAFPKPIVWTHGHVVLMSTIPYYGERDLTGMRMASHSLPMFHTMGSLAMFWTATTGSVLTVFKPQSPTQKPAIDDVFKAVVESKSNVIFTVPSFIEAWSQTPKYVEEMKKLDGIIFGGGPLSKEVGDFLTSQGVTIIVLYGCTEFGVVTPTLPASVDKDWQYFKMTSVYDLVYVPNDDGHSELVVLAGRACMPCVFNATHNGVPGYATSDLFEPHPTKPGFWKIVGRSDDQIMHNTGEKTNPNPLEKILNHDAHVNACVMFGRGQFQAGILVEPKPEFQFDPKDQVKLAQFRNAIWPSIEKMNAFAPQHSRVFKEMILVSTPSKPFTHTAKGTVRRQATLNEYDEEIKVIYAAVDESAQVDVAPPTAWDSARTLSYVKQVVHKVMKKEISVDDDLFQHGCDSLQATWIRNTILRSLKENAGLDTRSISSSFVYQHPFIASLASFVSSVALGQTDETEQDGAARLVAMVEKYSKNFPSHVPSKPLPSKDTVVLTGTTGALGSNILALLVATPTVERVYAFNRGSSGSSLLERQKAGLAERGLDPSIATSDKVVLVEGNVTAADFGISPELRLRIRSSVTHIIHNAWPVNFNITLKSFEPQIQGLRNFIDLALQSPFQTPPRVAFTSSVGVFHDIEATKPIEEIPIAARVAVSNGYGESKWVGENVLAAAGKQTPLRPIVIRVGQLSGGLNGAWTPAEWVPSLVRSSVHLKVLPDCEGDVSWLGVHLAAAAAVDFRNAESSIVHLVHPRPVPWSTLFSALSSELKIPVIPYAEWLARLDKSAQELAGGMDADDLRHNPALKLLDWYHSAFVGGNGRNVDALGFPKLDMTRALKESPKLASPDLPMMGEADARLWVRYWKSIGFIPA</sequence>
<proteinExistence type="predicted"/>
<dbReference type="Gene3D" id="3.40.50.12780">
    <property type="entry name" value="N-terminal domain of ligase-like"/>
    <property type="match status" value="1"/>
</dbReference>
<protein>
    <recommendedName>
        <fullName evidence="7">Polyketide synthase phosphopantetheine-binding domain-containing protein</fullName>
    </recommendedName>
</protein>
<accession>A0A4S4LQG1</accession>
<comment type="caution">
    <text evidence="5">The sequence shown here is derived from an EMBL/GenBank/DDBJ whole genome shotgun (WGS) entry which is preliminary data.</text>
</comment>
<dbReference type="InterPro" id="IPR000873">
    <property type="entry name" value="AMP-dep_synth/lig_dom"/>
</dbReference>
<feature type="domain" description="Thioester reductase (TE)" evidence="4">
    <location>
        <begin position="710"/>
        <end position="936"/>
    </location>
</feature>
<feature type="domain" description="AMP-dependent synthetase/ligase" evidence="3">
    <location>
        <begin position="42"/>
        <end position="379"/>
    </location>
</feature>
<dbReference type="OrthoDB" id="429813at2759"/>
<dbReference type="SUPFAM" id="SSF47336">
    <property type="entry name" value="ACP-like"/>
    <property type="match status" value="1"/>
</dbReference>
<keyword evidence="1" id="KW-0596">Phosphopantetheine</keyword>
<evidence type="ECO:0000313" key="5">
    <source>
        <dbReference type="EMBL" id="THH14562.1"/>
    </source>
</evidence>